<sequence>MLQGSARFFRDSRGGRRNLSILWLFLARVWGWLRAAWRALTAASGPLALATWSSIVQDVARTRLAAPVCDARPCVLRGERRVAIVTGGNTGIGFETVRGLWLAGYHVVLGCRSEARGEAARARLLSGPENGKELADRGSLTVMPLDLSRLDAVVDFATLFRKHWNGLHILVLNAGIMSPGCYEETADGYEAHLGVNHLAQYLLVRLLEDLLRQSQGRVILVSSILALLANELRWHGAQWSKRGQWPFLAYGWSKAYNYICALELQRRGLDALCVHPGEVHTEVVRRLPSWLQRAYDFVASWMLRTPAEGAATVLWACFAEVSVSPEACHQGSKAIPGARSPYRSDMVLLKSAERQALIADAGRRLLQMPSWMRAPSTGQQLWSLSEHAVQPYLSRTPRSQSDALNNCRHSA</sequence>
<keyword evidence="4" id="KW-1185">Reference proteome</keyword>
<dbReference type="Proteomes" id="UP000530660">
    <property type="component" value="Unassembled WGS sequence"/>
</dbReference>
<evidence type="ECO:0000256" key="1">
    <source>
        <dbReference type="ARBA" id="ARBA00006484"/>
    </source>
</evidence>
<name>A0A7J7ICR6_9RHOD</name>
<dbReference type="Pfam" id="PF00106">
    <property type="entry name" value="adh_short"/>
    <property type="match status" value="1"/>
</dbReference>
<comment type="caution">
    <text evidence="3">The sequence shown here is derived from an EMBL/GenBank/DDBJ whole genome shotgun (WGS) entry which is preliminary data.</text>
</comment>
<comment type="similarity">
    <text evidence="1">Belongs to the short-chain dehydrogenases/reductases (SDR) family.</text>
</comment>
<gene>
    <name evidence="3" type="ORF">F1559_002366</name>
</gene>
<dbReference type="AlphaFoldDB" id="A0A7J7ICR6"/>
<dbReference type="PANTHER" id="PTHR24320:SF148">
    <property type="entry name" value="NAD(P)-BINDING ROSSMANN-FOLD SUPERFAMILY PROTEIN"/>
    <property type="match status" value="1"/>
</dbReference>
<reference evidence="3 4" key="1">
    <citation type="journal article" date="2020" name="J. Phycol.">
        <title>Comparative genome analysis reveals Cyanidiococcus gen. nov., a new extremophilic red algal genus sister to Cyanidioschyzon (Cyanidioschyzonaceae, Rhodophyta).</title>
        <authorList>
            <person name="Liu S.-L."/>
            <person name="Chiang Y.-R."/>
            <person name="Yoon H.S."/>
            <person name="Fu H.-Y."/>
        </authorList>
    </citation>
    <scope>NUCLEOTIDE SEQUENCE [LARGE SCALE GENOMIC DNA]</scope>
    <source>
        <strain evidence="3 4">THAL066</strain>
    </source>
</reference>
<organism evidence="3 4">
    <name type="scientific">Cyanidiococcus yangmingshanensis</name>
    <dbReference type="NCBI Taxonomy" id="2690220"/>
    <lineage>
        <taxon>Eukaryota</taxon>
        <taxon>Rhodophyta</taxon>
        <taxon>Bangiophyceae</taxon>
        <taxon>Cyanidiales</taxon>
        <taxon>Cyanidiaceae</taxon>
        <taxon>Cyanidiococcus</taxon>
    </lineage>
</organism>
<dbReference type="InterPro" id="IPR002347">
    <property type="entry name" value="SDR_fam"/>
</dbReference>
<dbReference type="InterPro" id="IPR036291">
    <property type="entry name" value="NAD(P)-bd_dom_sf"/>
</dbReference>
<dbReference type="OrthoDB" id="191139at2759"/>
<proteinExistence type="inferred from homology"/>
<dbReference type="SUPFAM" id="SSF51735">
    <property type="entry name" value="NAD(P)-binding Rossmann-fold domains"/>
    <property type="match status" value="1"/>
</dbReference>
<dbReference type="Gene3D" id="3.40.50.720">
    <property type="entry name" value="NAD(P)-binding Rossmann-like Domain"/>
    <property type="match status" value="1"/>
</dbReference>
<dbReference type="EMBL" id="VWRR01000020">
    <property type="protein sequence ID" value="KAF6000469.1"/>
    <property type="molecule type" value="Genomic_DNA"/>
</dbReference>
<evidence type="ECO:0000313" key="4">
    <source>
        <dbReference type="Proteomes" id="UP000530660"/>
    </source>
</evidence>
<dbReference type="GO" id="GO:0016491">
    <property type="term" value="F:oxidoreductase activity"/>
    <property type="evidence" value="ECO:0007669"/>
    <property type="project" value="UniProtKB-KW"/>
</dbReference>
<keyword evidence="2" id="KW-0560">Oxidoreductase</keyword>
<dbReference type="PANTHER" id="PTHR24320">
    <property type="entry name" value="RETINOL DEHYDROGENASE"/>
    <property type="match status" value="1"/>
</dbReference>
<protein>
    <submittedName>
        <fullName evidence="3">Uncharacterized protein</fullName>
    </submittedName>
</protein>
<evidence type="ECO:0000313" key="3">
    <source>
        <dbReference type="EMBL" id="KAF6000469.1"/>
    </source>
</evidence>
<accession>A0A7J7ICR6</accession>
<dbReference type="PRINTS" id="PR00081">
    <property type="entry name" value="GDHRDH"/>
</dbReference>
<evidence type="ECO:0000256" key="2">
    <source>
        <dbReference type="ARBA" id="ARBA00023002"/>
    </source>
</evidence>